<sequence length="836" mass="94041">MGSKRLTESIFASYDYVHRFDEQSKHLSLSLKSSQQRKNSIHRTASSQEETSDDILTDLSSMPYMTCKQVTHKRNRRFSELKPAHIQQVQNKNSERRNSTSQINFGALLPNPFRSNKHSKNINKDDTNTLTNSFNSMSSLHHNDMMRAKNELPSSMILSNSALNHSRTNSTVSNERLASVIQEDSRTSSVSSATSLFCYEISSNEPYSAHSLTLELQTQTCVAEIYREYFFEYFHTNYCGEFEQEGPFIASLRYFYIKSFDDTDVHCQARAIIRTASRNDHVSVLVDSTNEENILQVLFNQANLSTVQTCKTIGDPKANEKIYAFDKLNDERQNCKIGLIYQRSDQTMEYDIFSNDLLSVDLLNFLQILAECVRLKGFTKYRGDLDTKDDLHGEHSYYAQYKNHEIMFNVAPMIPSTKANGQCIERKGLVGNAFVCVVFQEPNAEFSPDFISGKVTQVYITVQPHRINEQVYYKVGIWHRNDMTKSIQPPGGMYQCDSSFREYFLTLLLNSVHIAIESPSLRGRVAEQRQRLKREELRKLSQALCMGQCATNETDVESINHQVEQRSTTRGDHGLNLTMDNPGTTSGRTMRGFYKIFGVFSGRQGSISSTMPSPSSNTPLNFTSPDVSPATPPSPDMNAMHNKTLPIGNKDSIKRTTSAKGRPAPPPPPQITVPPPLPQGAAPPVPPRIPISKFPSISTTPLSSSLTSQTSDSNTTPNDSVLSQPTFLNTTALEEASKSRSNSLPENSTNTTTKLIDMYMIRAFNEACKLELTIFFLRYYFRPSIPAVPSISEAQDNINNSIGEDVRGEFSEVDKLEHRQATIKPSLPLVEANANL</sequence>
<feature type="region of interest" description="Disordered" evidence="2">
    <location>
        <begin position="565"/>
        <end position="586"/>
    </location>
</feature>
<dbReference type="PROSITE" id="PS50085">
    <property type="entry name" value="RAPGAP"/>
    <property type="match status" value="1"/>
</dbReference>
<dbReference type="OrthoDB" id="2499658at2759"/>
<evidence type="ECO:0000313" key="4">
    <source>
        <dbReference type="EMBL" id="CAF1233126.1"/>
    </source>
</evidence>
<dbReference type="SUPFAM" id="SSF111347">
    <property type="entry name" value="Rap/Ran-GAP"/>
    <property type="match status" value="1"/>
</dbReference>
<reference evidence="4" key="1">
    <citation type="submission" date="2021-02" db="EMBL/GenBank/DDBJ databases">
        <authorList>
            <person name="Nowell W R."/>
        </authorList>
    </citation>
    <scope>NUCLEOTIDE SEQUENCE</scope>
</reference>
<evidence type="ECO:0000256" key="1">
    <source>
        <dbReference type="ARBA" id="ARBA00022468"/>
    </source>
</evidence>
<feature type="compositionally biased region" description="Low complexity" evidence="2">
    <location>
        <begin position="690"/>
        <end position="716"/>
    </location>
</feature>
<dbReference type="EMBL" id="CAJNOJ010000168">
    <property type="protein sequence ID" value="CAF1233126.1"/>
    <property type="molecule type" value="Genomic_DNA"/>
</dbReference>
<protein>
    <recommendedName>
        <fullName evidence="3">Rap-GAP domain-containing protein</fullName>
    </recommendedName>
</protein>
<dbReference type="InterPro" id="IPR050989">
    <property type="entry name" value="Rap1_Ran_GAP"/>
</dbReference>
<feature type="compositionally biased region" description="Pro residues" evidence="2">
    <location>
        <begin position="663"/>
        <end position="689"/>
    </location>
</feature>
<feature type="domain" description="Rap-GAP" evidence="3">
    <location>
        <begin position="323"/>
        <end position="540"/>
    </location>
</feature>
<dbReference type="PANTHER" id="PTHR15711:SF65">
    <property type="entry name" value="RAPGAP_RANGAP DOMAIN-CONTAINING PROTEIN"/>
    <property type="match status" value="1"/>
</dbReference>
<evidence type="ECO:0000313" key="5">
    <source>
        <dbReference type="Proteomes" id="UP000663852"/>
    </source>
</evidence>
<dbReference type="GO" id="GO:0051056">
    <property type="term" value="P:regulation of small GTPase mediated signal transduction"/>
    <property type="evidence" value="ECO:0007669"/>
    <property type="project" value="InterPro"/>
</dbReference>
<dbReference type="InterPro" id="IPR000331">
    <property type="entry name" value="Rap/Ran_GAP_dom"/>
</dbReference>
<evidence type="ECO:0000256" key="2">
    <source>
        <dbReference type="SAM" id="MobiDB-lite"/>
    </source>
</evidence>
<keyword evidence="1" id="KW-0343">GTPase activation</keyword>
<feature type="region of interest" description="Disordered" evidence="2">
    <location>
        <begin position="105"/>
        <end position="128"/>
    </location>
</feature>
<feature type="region of interest" description="Disordered" evidence="2">
    <location>
        <begin position="606"/>
        <end position="725"/>
    </location>
</feature>
<gene>
    <name evidence="4" type="ORF">EDS130_LOCUS27041</name>
</gene>
<evidence type="ECO:0000259" key="3">
    <source>
        <dbReference type="PROSITE" id="PS50085"/>
    </source>
</evidence>
<comment type="caution">
    <text evidence="4">The sequence shown here is derived from an EMBL/GenBank/DDBJ whole genome shotgun (WGS) entry which is preliminary data.</text>
</comment>
<feature type="compositionally biased region" description="Low complexity" evidence="2">
    <location>
        <begin position="606"/>
        <end position="619"/>
    </location>
</feature>
<dbReference type="GO" id="GO:0005096">
    <property type="term" value="F:GTPase activator activity"/>
    <property type="evidence" value="ECO:0007669"/>
    <property type="project" value="UniProtKB-KW"/>
</dbReference>
<name>A0A814YQX1_ADIRI</name>
<dbReference type="AlphaFoldDB" id="A0A814YQX1"/>
<dbReference type="PANTHER" id="PTHR15711">
    <property type="entry name" value="RAP GTPASE-ACTIVATING PROTEIN"/>
    <property type="match status" value="1"/>
</dbReference>
<organism evidence="4 5">
    <name type="scientific">Adineta ricciae</name>
    <name type="common">Rotifer</name>
    <dbReference type="NCBI Taxonomy" id="249248"/>
    <lineage>
        <taxon>Eukaryota</taxon>
        <taxon>Metazoa</taxon>
        <taxon>Spiralia</taxon>
        <taxon>Gnathifera</taxon>
        <taxon>Rotifera</taxon>
        <taxon>Eurotatoria</taxon>
        <taxon>Bdelloidea</taxon>
        <taxon>Adinetida</taxon>
        <taxon>Adinetidae</taxon>
        <taxon>Adineta</taxon>
    </lineage>
</organism>
<accession>A0A814YQX1</accession>
<dbReference type="Pfam" id="PF02145">
    <property type="entry name" value="Rap_GAP"/>
    <property type="match status" value="1"/>
</dbReference>
<proteinExistence type="predicted"/>
<feature type="region of interest" description="Disordered" evidence="2">
    <location>
        <begin position="30"/>
        <end position="54"/>
    </location>
</feature>
<dbReference type="Proteomes" id="UP000663852">
    <property type="component" value="Unassembled WGS sequence"/>
</dbReference>
<dbReference type="Gene3D" id="3.40.50.11210">
    <property type="entry name" value="Rap/Ran-GAP"/>
    <property type="match status" value="1"/>
</dbReference>
<dbReference type="InterPro" id="IPR035974">
    <property type="entry name" value="Rap/Ran-GAP_sf"/>
</dbReference>